<name>J0D8C7_AURST</name>
<reference evidence="2" key="1">
    <citation type="journal article" date="2012" name="Science">
        <title>The Paleozoic origin of enzymatic lignin decomposition reconstructed from 31 fungal genomes.</title>
        <authorList>
            <person name="Floudas D."/>
            <person name="Binder M."/>
            <person name="Riley R."/>
            <person name="Barry K."/>
            <person name="Blanchette R.A."/>
            <person name="Henrissat B."/>
            <person name="Martinez A.T."/>
            <person name="Otillar R."/>
            <person name="Spatafora J.W."/>
            <person name="Yadav J.S."/>
            <person name="Aerts A."/>
            <person name="Benoit I."/>
            <person name="Boyd A."/>
            <person name="Carlson A."/>
            <person name="Copeland A."/>
            <person name="Coutinho P.M."/>
            <person name="de Vries R.P."/>
            <person name="Ferreira P."/>
            <person name="Findley K."/>
            <person name="Foster B."/>
            <person name="Gaskell J."/>
            <person name="Glotzer D."/>
            <person name="Gorecki P."/>
            <person name="Heitman J."/>
            <person name="Hesse C."/>
            <person name="Hori C."/>
            <person name="Igarashi K."/>
            <person name="Jurgens J.A."/>
            <person name="Kallen N."/>
            <person name="Kersten P."/>
            <person name="Kohler A."/>
            <person name="Kuees U."/>
            <person name="Kumar T.K.A."/>
            <person name="Kuo A."/>
            <person name="LaButti K."/>
            <person name="Larrondo L.F."/>
            <person name="Lindquist E."/>
            <person name="Ling A."/>
            <person name="Lombard V."/>
            <person name="Lucas S."/>
            <person name="Lundell T."/>
            <person name="Martin R."/>
            <person name="McLaughlin D.J."/>
            <person name="Morgenstern I."/>
            <person name="Morin E."/>
            <person name="Murat C."/>
            <person name="Nagy L.G."/>
            <person name="Nolan M."/>
            <person name="Ohm R.A."/>
            <person name="Patyshakuliyeva A."/>
            <person name="Rokas A."/>
            <person name="Ruiz-Duenas F.J."/>
            <person name="Sabat G."/>
            <person name="Salamov A."/>
            <person name="Samejima M."/>
            <person name="Schmutz J."/>
            <person name="Slot J.C."/>
            <person name="St John F."/>
            <person name="Stenlid J."/>
            <person name="Sun H."/>
            <person name="Sun S."/>
            <person name="Syed K."/>
            <person name="Tsang A."/>
            <person name="Wiebenga A."/>
            <person name="Young D."/>
            <person name="Pisabarro A."/>
            <person name="Eastwood D.C."/>
            <person name="Martin F."/>
            <person name="Cullen D."/>
            <person name="Grigoriev I.V."/>
            <person name="Hibbett D.S."/>
        </authorList>
    </citation>
    <scope>NUCLEOTIDE SEQUENCE [LARGE SCALE GENOMIC DNA]</scope>
    <source>
        <strain evidence="2">TFB10046</strain>
    </source>
</reference>
<organism evidence="1 2">
    <name type="scientific">Auricularia subglabra (strain TFB-10046 / SS5)</name>
    <name type="common">White-rot fungus</name>
    <name type="synonym">Auricularia delicata (strain TFB10046)</name>
    <dbReference type="NCBI Taxonomy" id="717982"/>
    <lineage>
        <taxon>Eukaryota</taxon>
        <taxon>Fungi</taxon>
        <taxon>Dikarya</taxon>
        <taxon>Basidiomycota</taxon>
        <taxon>Agaricomycotina</taxon>
        <taxon>Agaricomycetes</taxon>
        <taxon>Auriculariales</taxon>
        <taxon>Auriculariaceae</taxon>
        <taxon>Auricularia</taxon>
    </lineage>
</organism>
<accession>J0D8C7</accession>
<dbReference type="InParanoid" id="J0D8C7"/>
<evidence type="ECO:0000313" key="2">
    <source>
        <dbReference type="Proteomes" id="UP000006514"/>
    </source>
</evidence>
<dbReference type="Proteomes" id="UP000006514">
    <property type="component" value="Unassembled WGS sequence"/>
</dbReference>
<protein>
    <submittedName>
        <fullName evidence="1">Uncharacterized protein</fullName>
    </submittedName>
</protein>
<dbReference type="EMBL" id="JH687890">
    <property type="protein sequence ID" value="EJD35465.1"/>
    <property type="molecule type" value="Genomic_DNA"/>
</dbReference>
<gene>
    <name evidence="1" type="ORF">AURDEDRAFT_130634</name>
</gene>
<evidence type="ECO:0000313" key="1">
    <source>
        <dbReference type="EMBL" id="EJD35465.1"/>
    </source>
</evidence>
<dbReference type="KEGG" id="adl:AURDEDRAFT_130634"/>
<dbReference type="AlphaFoldDB" id="J0D8C7"/>
<keyword evidence="2" id="KW-1185">Reference proteome</keyword>
<sequence>MIKYNEDVWNAAASSAKAREQLFTARVRVLHRDSEFWAPLVHINSPAAFVDRLYTAVLNLIRHTTLNEAWLQDAYTAKSVVAIIVDNTVGGLFAPLISKLEDMIDVAERAASE</sequence>
<proteinExistence type="predicted"/>